<comment type="catalytic activity">
    <reaction evidence="1">
        <text>ATP + protein L-histidine = ADP + protein N-phospho-L-histidine.</text>
        <dbReference type="EC" id="2.7.13.3"/>
    </reaction>
</comment>
<evidence type="ECO:0000256" key="13">
    <source>
        <dbReference type="ARBA" id="ARBA00023026"/>
    </source>
</evidence>
<evidence type="ECO:0000313" key="20">
    <source>
        <dbReference type="EMBL" id="QMV43305.1"/>
    </source>
</evidence>
<proteinExistence type="predicted"/>
<keyword evidence="13" id="KW-0843">Virulence</keyword>
<keyword evidence="11 17" id="KW-1133">Transmembrane helix</keyword>
<keyword evidence="4" id="KW-1003">Cell membrane</keyword>
<dbReference type="SUPFAM" id="SSF55874">
    <property type="entry name" value="ATPase domain of HSP90 chaperone/DNA topoisomerase II/histidine kinase"/>
    <property type="match status" value="1"/>
</dbReference>
<dbReference type="SMART" id="SM00387">
    <property type="entry name" value="HATPase_c"/>
    <property type="match status" value="1"/>
</dbReference>
<reference evidence="20 21" key="1">
    <citation type="submission" date="2019-07" db="EMBL/GenBank/DDBJ databases">
        <authorList>
            <person name="Kim J.K."/>
            <person name="Cheong H.-M."/>
            <person name="Choi Y."/>
            <person name="Hwang K.J."/>
            <person name="Lee S."/>
            <person name="Choi C."/>
        </authorList>
    </citation>
    <scope>NUCLEOTIDE SEQUENCE [LARGE SCALE GENOMIC DNA]</scope>
    <source>
        <strain evidence="20 21">KS 22</strain>
    </source>
</reference>
<evidence type="ECO:0000256" key="7">
    <source>
        <dbReference type="ARBA" id="ARBA00022692"/>
    </source>
</evidence>
<evidence type="ECO:0000256" key="3">
    <source>
        <dbReference type="ARBA" id="ARBA00012438"/>
    </source>
</evidence>
<comment type="function">
    <text evidence="15">Member of the two-component regulatory system HssS/HssR involved in intracellular heme homeostasis and tempering of staphylococcal virulence. HssS functions as a heme sensor histidine kinase which is autophosphorylated at a histidine residue and transfers its phosphate group to an aspartate residue of HssR. HssR/HssS activates the expression of hrtAB, an efflux pump, in response to extracellular heme, hemin, hemoglobin or blood.</text>
</comment>
<name>A0A7G5C271_9BACL</name>
<dbReference type="InterPro" id="IPR003661">
    <property type="entry name" value="HisK_dim/P_dom"/>
</dbReference>
<keyword evidence="14 17" id="KW-0472">Membrane</keyword>
<accession>A0A7G5C271</accession>
<evidence type="ECO:0000256" key="2">
    <source>
        <dbReference type="ARBA" id="ARBA00004651"/>
    </source>
</evidence>
<dbReference type="RefSeq" id="WP_182299539.1">
    <property type="nucleotide sequence ID" value="NZ_CP041969.1"/>
</dbReference>
<evidence type="ECO:0000256" key="6">
    <source>
        <dbReference type="ARBA" id="ARBA00022679"/>
    </source>
</evidence>
<dbReference type="GO" id="GO:0000155">
    <property type="term" value="F:phosphorelay sensor kinase activity"/>
    <property type="evidence" value="ECO:0007669"/>
    <property type="project" value="InterPro"/>
</dbReference>
<dbReference type="SMART" id="SM00304">
    <property type="entry name" value="HAMP"/>
    <property type="match status" value="1"/>
</dbReference>
<keyword evidence="6" id="KW-0808">Transferase</keyword>
<dbReference type="GO" id="GO:0005886">
    <property type="term" value="C:plasma membrane"/>
    <property type="evidence" value="ECO:0007669"/>
    <property type="project" value="UniProtKB-SubCell"/>
</dbReference>
<dbReference type="InterPro" id="IPR050398">
    <property type="entry name" value="HssS/ArlS-like"/>
</dbReference>
<keyword evidence="9 20" id="KW-0418">Kinase</keyword>
<dbReference type="InterPro" id="IPR036097">
    <property type="entry name" value="HisK_dim/P_sf"/>
</dbReference>
<keyword evidence="10" id="KW-0067">ATP-binding</keyword>
<dbReference type="PANTHER" id="PTHR45528">
    <property type="entry name" value="SENSOR HISTIDINE KINASE CPXA"/>
    <property type="match status" value="1"/>
</dbReference>
<comment type="subcellular location">
    <subcellularLocation>
        <location evidence="2">Cell membrane</location>
        <topology evidence="2">Multi-pass membrane protein</topology>
    </subcellularLocation>
</comment>
<keyword evidence="8" id="KW-0547">Nucleotide-binding</keyword>
<dbReference type="SUPFAM" id="SSF158472">
    <property type="entry name" value="HAMP domain-like"/>
    <property type="match status" value="1"/>
</dbReference>
<keyword evidence="12" id="KW-0902">Two-component regulatory system</keyword>
<evidence type="ECO:0000256" key="14">
    <source>
        <dbReference type="ARBA" id="ARBA00023136"/>
    </source>
</evidence>
<dbReference type="EC" id="2.7.13.3" evidence="3"/>
<gene>
    <name evidence="20" type="ORF">FPL14_20590</name>
</gene>
<evidence type="ECO:0000256" key="4">
    <source>
        <dbReference type="ARBA" id="ARBA00022475"/>
    </source>
</evidence>
<dbReference type="InterPro" id="IPR004358">
    <property type="entry name" value="Sig_transdc_His_kin-like_C"/>
</dbReference>
<dbReference type="Pfam" id="PF00512">
    <property type="entry name" value="HisKA"/>
    <property type="match status" value="1"/>
</dbReference>
<dbReference type="Gene3D" id="1.10.287.130">
    <property type="match status" value="1"/>
</dbReference>
<dbReference type="FunFam" id="3.30.565.10:FF:000006">
    <property type="entry name" value="Sensor histidine kinase WalK"/>
    <property type="match status" value="1"/>
</dbReference>
<dbReference type="Gene3D" id="3.30.565.10">
    <property type="entry name" value="Histidine kinase-like ATPase, C-terminal domain"/>
    <property type="match status" value="1"/>
</dbReference>
<evidence type="ECO:0000256" key="16">
    <source>
        <dbReference type="ARBA" id="ARBA00040841"/>
    </source>
</evidence>
<dbReference type="Gene3D" id="6.10.340.10">
    <property type="match status" value="1"/>
</dbReference>
<dbReference type="Pfam" id="PF00672">
    <property type="entry name" value="HAMP"/>
    <property type="match status" value="1"/>
</dbReference>
<evidence type="ECO:0000256" key="15">
    <source>
        <dbReference type="ARBA" id="ARBA00037219"/>
    </source>
</evidence>
<dbReference type="CDD" id="cd06225">
    <property type="entry name" value="HAMP"/>
    <property type="match status" value="1"/>
</dbReference>
<dbReference type="PROSITE" id="PS50109">
    <property type="entry name" value="HIS_KIN"/>
    <property type="match status" value="1"/>
</dbReference>
<evidence type="ECO:0000256" key="1">
    <source>
        <dbReference type="ARBA" id="ARBA00000085"/>
    </source>
</evidence>
<organism evidence="20 21">
    <name type="scientific">Cohnella cholangitidis</name>
    <dbReference type="NCBI Taxonomy" id="2598458"/>
    <lineage>
        <taxon>Bacteria</taxon>
        <taxon>Bacillati</taxon>
        <taxon>Bacillota</taxon>
        <taxon>Bacilli</taxon>
        <taxon>Bacillales</taxon>
        <taxon>Paenibacillaceae</taxon>
        <taxon>Cohnella</taxon>
    </lineage>
</organism>
<evidence type="ECO:0000313" key="21">
    <source>
        <dbReference type="Proteomes" id="UP000515679"/>
    </source>
</evidence>
<evidence type="ECO:0000256" key="8">
    <source>
        <dbReference type="ARBA" id="ARBA00022741"/>
    </source>
</evidence>
<dbReference type="CDD" id="cd00082">
    <property type="entry name" value="HisKA"/>
    <property type="match status" value="1"/>
</dbReference>
<feature type="domain" description="Histidine kinase" evidence="18">
    <location>
        <begin position="245"/>
        <end position="457"/>
    </location>
</feature>
<evidence type="ECO:0000256" key="11">
    <source>
        <dbReference type="ARBA" id="ARBA00022989"/>
    </source>
</evidence>
<keyword evidence="21" id="KW-1185">Reference proteome</keyword>
<feature type="domain" description="HAMP" evidence="19">
    <location>
        <begin position="185"/>
        <end position="237"/>
    </location>
</feature>
<dbReference type="EMBL" id="CP041969">
    <property type="protein sequence ID" value="QMV43305.1"/>
    <property type="molecule type" value="Genomic_DNA"/>
</dbReference>
<dbReference type="Pfam" id="PF02518">
    <property type="entry name" value="HATPase_c"/>
    <property type="match status" value="1"/>
</dbReference>
<evidence type="ECO:0000259" key="18">
    <source>
        <dbReference type="PROSITE" id="PS50109"/>
    </source>
</evidence>
<sequence length="457" mass="52290">MKTLYRQFTVTAILIILISTVVAFFSANTYYYLVSEELNDEKNVAIAQQLTHYIETTEHLDLEHYLSTLGQIGYQLYVAGESGYSRFFGSEFAVTELSESAKLLVFNGNVYHGMEEFPSWIFMKGMFANELENTVGLPFKYEGENYGLFLRPNIDLLVTEVHIIFAGMIVSMAVISLVAMLVVAKRLIRPITQLTEATKHISQEKYDHLLKINRRDEIGQLAESFNEMTKKLHENDQSRKEFISNVSHDFQSPLLNIQGYADLLGAQTITEEERLAYSSIIQTEAKRLSILTKQLLLLTSLDQATRRLKRESFSLDQQLRSLSQKYLWRIEERGIELYYKLVPVVFHGDRSLLETVWDNLFTNALKYNKPNGSIRIELEDGDSYVTIQFKDTGIGIKEDELPHVFDRFYRAEPSRTKEGTGLGLTIVKQIVELHDGSIDVSSELGEGTCVRITLPKE</sequence>
<dbReference type="GO" id="GO:0005524">
    <property type="term" value="F:ATP binding"/>
    <property type="evidence" value="ECO:0007669"/>
    <property type="project" value="UniProtKB-KW"/>
</dbReference>
<dbReference type="PRINTS" id="PR00344">
    <property type="entry name" value="BCTRLSENSOR"/>
</dbReference>
<dbReference type="KEGG" id="cchl:FPL14_20590"/>
<protein>
    <recommendedName>
        <fullName evidence="16">Heme sensor protein HssS</fullName>
        <ecNumber evidence="3">2.7.13.3</ecNumber>
    </recommendedName>
</protein>
<dbReference type="SMART" id="SM00388">
    <property type="entry name" value="HisKA"/>
    <property type="match status" value="1"/>
</dbReference>
<dbReference type="PANTHER" id="PTHR45528:SF11">
    <property type="entry name" value="HISTIDINE KINASE"/>
    <property type="match status" value="1"/>
</dbReference>
<evidence type="ECO:0000256" key="17">
    <source>
        <dbReference type="SAM" id="Phobius"/>
    </source>
</evidence>
<keyword evidence="5" id="KW-0597">Phosphoprotein</keyword>
<feature type="transmembrane region" description="Helical" evidence="17">
    <location>
        <begin position="161"/>
        <end position="184"/>
    </location>
</feature>
<dbReference type="InterPro" id="IPR036890">
    <property type="entry name" value="HATPase_C_sf"/>
</dbReference>
<dbReference type="Proteomes" id="UP000515679">
    <property type="component" value="Chromosome"/>
</dbReference>
<evidence type="ECO:0000256" key="10">
    <source>
        <dbReference type="ARBA" id="ARBA00022840"/>
    </source>
</evidence>
<dbReference type="PROSITE" id="PS50885">
    <property type="entry name" value="HAMP"/>
    <property type="match status" value="1"/>
</dbReference>
<evidence type="ECO:0000259" key="19">
    <source>
        <dbReference type="PROSITE" id="PS50885"/>
    </source>
</evidence>
<dbReference type="InterPro" id="IPR003660">
    <property type="entry name" value="HAMP_dom"/>
</dbReference>
<feature type="transmembrane region" description="Helical" evidence="17">
    <location>
        <begin position="12"/>
        <end position="33"/>
    </location>
</feature>
<dbReference type="AlphaFoldDB" id="A0A7G5C271"/>
<evidence type="ECO:0000256" key="5">
    <source>
        <dbReference type="ARBA" id="ARBA00022553"/>
    </source>
</evidence>
<dbReference type="InterPro" id="IPR005467">
    <property type="entry name" value="His_kinase_dom"/>
</dbReference>
<dbReference type="CDD" id="cd00075">
    <property type="entry name" value="HATPase"/>
    <property type="match status" value="1"/>
</dbReference>
<dbReference type="InterPro" id="IPR003594">
    <property type="entry name" value="HATPase_dom"/>
</dbReference>
<evidence type="ECO:0000256" key="9">
    <source>
        <dbReference type="ARBA" id="ARBA00022777"/>
    </source>
</evidence>
<dbReference type="SUPFAM" id="SSF47384">
    <property type="entry name" value="Homodimeric domain of signal transducing histidine kinase"/>
    <property type="match status" value="1"/>
</dbReference>
<evidence type="ECO:0000256" key="12">
    <source>
        <dbReference type="ARBA" id="ARBA00023012"/>
    </source>
</evidence>
<keyword evidence="7 17" id="KW-0812">Transmembrane</keyword>